<feature type="domain" description="1,3-beta-glucan synthase component FKS1-like" evidence="2">
    <location>
        <begin position="361"/>
        <end position="497"/>
    </location>
</feature>
<gene>
    <name evidence="3" type="ORF">C1SCF055_LOCUS6987</name>
</gene>
<name>A0A9P1BT55_9DINO</name>
<reference evidence="4 5" key="2">
    <citation type="submission" date="2024-05" db="EMBL/GenBank/DDBJ databases">
        <authorList>
            <person name="Chen Y."/>
            <person name="Shah S."/>
            <person name="Dougan E. K."/>
            <person name="Thang M."/>
            <person name="Chan C."/>
        </authorList>
    </citation>
    <scope>NUCLEOTIDE SEQUENCE [LARGE SCALE GENOMIC DNA]</scope>
</reference>
<sequence length="521" mass="58256">MGWLPLVPLLVVEGKLPGDKQILVEPQDVLDAANWLVLQDQVLDVAADDCNFCFAPSTATEKDLMQIQSFNCQRVSKADKDYSHLAELYGQAVDASWKSRVSEATALCDKAKLSIDPVRRANLAACAWGQVLMRERECCNVPGPPYCISNSHSKAARVAVLLMAFVVAFGAVCFGKCGPCCDGFFVPSLVLCTPPGPPKEEEDDADTEAAPSDVANGAHGAEATLKEKLTKTWKGCEWAWTTRVDSLGHSVRTLVQEESAAFQAELKLLEDVWVTHCRNFDFQEDSVLNQFEHFLSLWRSHCAALGGQIPEAPQFGSKYGLMGHGLEGLYKELMSGYLAWEDQLQRRIRIREQPLSGSDTNKRFKVIAMYLLVWGEAGNLRFMPEMICLITWILLRSDPINPVDPAAAPESGAVSSSGPRGQSKKFLVEIIRPIYHVVFNEHYDRVAIKYDCKDNNKPLDDKKLRKGYDTYLPADSANYDDWNELVMDIDRLLEPLGFLRDIQPNRLYGQCTGTKYFAMRR</sequence>
<reference evidence="3" key="1">
    <citation type="submission" date="2022-10" db="EMBL/GenBank/DDBJ databases">
        <authorList>
            <person name="Chen Y."/>
            <person name="Dougan E. K."/>
            <person name="Chan C."/>
            <person name="Rhodes N."/>
            <person name="Thang M."/>
        </authorList>
    </citation>
    <scope>NUCLEOTIDE SEQUENCE</scope>
</reference>
<dbReference type="SMART" id="SM01205">
    <property type="entry name" value="FKS1_dom1"/>
    <property type="match status" value="1"/>
</dbReference>
<dbReference type="EMBL" id="CAMXCT010000449">
    <property type="protein sequence ID" value="CAI3978999.1"/>
    <property type="molecule type" value="Genomic_DNA"/>
</dbReference>
<dbReference type="GO" id="GO:0046527">
    <property type="term" value="F:glucosyltransferase activity"/>
    <property type="evidence" value="ECO:0007669"/>
    <property type="project" value="TreeGrafter"/>
</dbReference>
<evidence type="ECO:0000313" key="3">
    <source>
        <dbReference type="EMBL" id="CAI3978999.1"/>
    </source>
</evidence>
<feature type="region of interest" description="Disordered" evidence="1">
    <location>
        <begin position="196"/>
        <end position="217"/>
    </location>
</feature>
<dbReference type="Proteomes" id="UP001152797">
    <property type="component" value="Unassembled WGS sequence"/>
</dbReference>
<dbReference type="Pfam" id="PF14288">
    <property type="entry name" value="FKS1_dom1"/>
    <property type="match status" value="1"/>
</dbReference>
<evidence type="ECO:0000259" key="2">
    <source>
        <dbReference type="SMART" id="SM01205"/>
    </source>
</evidence>
<accession>A0A9P1BT55</accession>
<proteinExistence type="predicted"/>
<protein>
    <submittedName>
        <fullName evidence="4">1,3-beta-glucan synthase component FKS1-like domain-containing protein</fullName>
    </submittedName>
</protein>
<dbReference type="PANTHER" id="PTHR12741:SF48">
    <property type="entry name" value="1,3-BETA-GLUCAN SYNTHASE COMPONENT FKS1-RELATED"/>
    <property type="match status" value="1"/>
</dbReference>
<evidence type="ECO:0000313" key="5">
    <source>
        <dbReference type="Proteomes" id="UP001152797"/>
    </source>
</evidence>
<dbReference type="OrthoDB" id="441222at2759"/>
<dbReference type="PANTHER" id="PTHR12741">
    <property type="entry name" value="LYST-INTERACTING PROTEIN LIP5 DOPAMINE RESPONSIVE PROTEIN DRG-1"/>
    <property type="match status" value="1"/>
</dbReference>
<keyword evidence="5" id="KW-1185">Reference proteome</keyword>
<dbReference type="EMBL" id="CAMXCT030000449">
    <property type="protein sequence ID" value="CAL4766311.1"/>
    <property type="molecule type" value="Genomic_DNA"/>
</dbReference>
<dbReference type="InterPro" id="IPR026899">
    <property type="entry name" value="FKS1-like_dom1"/>
</dbReference>
<dbReference type="GO" id="GO:0005886">
    <property type="term" value="C:plasma membrane"/>
    <property type="evidence" value="ECO:0007669"/>
    <property type="project" value="TreeGrafter"/>
</dbReference>
<comment type="caution">
    <text evidence="3">The sequence shown here is derived from an EMBL/GenBank/DDBJ whole genome shotgun (WGS) entry which is preliminary data.</text>
</comment>
<evidence type="ECO:0000313" key="4">
    <source>
        <dbReference type="EMBL" id="CAL4766311.1"/>
    </source>
</evidence>
<organism evidence="3">
    <name type="scientific">Cladocopium goreaui</name>
    <dbReference type="NCBI Taxonomy" id="2562237"/>
    <lineage>
        <taxon>Eukaryota</taxon>
        <taxon>Sar</taxon>
        <taxon>Alveolata</taxon>
        <taxon>Dinophyceae</taxon>
        <taxon>Suessiales</taxon>
        <taxon>Symbiodiniaceae</taxon>
        <taxon>Cladocopium</taxon>
    </lineage>
</organism>
<evidence type="ECO:0000256" key="1">
    <source>
        <dbReference type="SAM" id="MobiDB-lite"/>
    </source>
</evidence>
<dbReference type="EMBL" id="CAMXCT020000449">
    <property type="protein sequence ID" value="CAL1132374.1"/>
    <property type="molecule type" value="Genomic_DNA"/>
</dbReference>
<dbReference type="AlphaFoldDB" id="A0A9P1BT55"/>